<evidence type="ECO:0000313" key="4">
    <source>
        <dbReference type="EMBL" id="OQR83705.1"/>
    </source>
</evidence>
<dbReference type="OrthoDB" id="10253408at2759"/>
<dbReference type="SUPFAM" id="SSF54001">
    <property type="entry name" value="Cysteine proteinases"/>
    <property type="match status" value="1"/>
</dbReference>
<evidence type="ECO:0000256" key="1">
    <source>
        <dbReference type="ARBA" id="ARBA00008455"/>
    </source>
</evidence>
<dbReference type="GO" id="GO:0006508">
    <property type="term" value="P:proteolysis"/>
    <property type="evidence" value="ECO:0007669"/>
    <property type="project" value="InterPro"/>
</dbReference>
<comment type="caution">
    <text evidence="4">The sequence shown here is derived from an EMBL/GenBank/DDBJ whole genome shotgun (WGS) entry which is preliminary data.</text>
</comment>
<dbReference type="InterPro" id="IPR013128">
    <property type="entry name" value="Peptidase_C1A"/>
</dbReference>
<sequence>MEFLASSGACTGADYPYFSGITTKTETCIDSYFAHTPLSISKVVPINGEEAIESVLSTTPVSIIIEAGNSAFQYYQSGIITSGCSKKVDHAVVAVGYGTDGIPFFKLKNSWSQDWGENGFFRIQRGVGGDGMCGLAMYPTYPVITSSST</sequence>
<dbReference type="PROSITE" id="PS00639">
    <property type="entry name" value="THIOL_PROTEASE_HIS"/>
    <property type="match status" value="1"/>
</dbReference>
<dbReference type="InterPro" id="IPR038765">
    <property type="entry name" value="Papain-like_cys_pep_sf"/>
</dbReference>
<accession>A0A1V9YDA7</accession>
<dbReference type="Pfam" id="PF00112">
    <property type="entry name" value="Peptidase_C1"/>
    <property type="match status" value="1"/>
</dbReference>
<dbReference type="InterPro" id="IPR025660">
    <property type="entry name" value="Pept_his_AS"/>
</dbReference>
<dbReference type="PANTHER" id="PTHR12411">
    <property type="entry name" value="CYSTEINE PROTEASE FAMILY C1-RELATED"/>
    <property type="match status" value="1"/>
</dbReference>
<evidence type="ECO:0000256" key="2">
    <source>
        <dbReference type="ARBA" id="ARBA00023145"/>
    </source>
</evidence>
<evidence type="ECO:0000259" key="3">
    <source>
        <dbReference type="SMART" id="SM00645"/>
    </source>
</evidence>
<feature type="non-terminal residue" evidence="4">
    <location>
        <position position="149"/>
    </location>
</feature>
<dbReference type="Proteomes" id="UP000243217">
    <property type="component" value="Unassembled WGS sequence"/>
</dbReference>
<dbReference type="STRING" id="74557.A0A1V9YDA7"/>
<feature type="domain" description="Peptidase C1A papain C-terminal" evidence="3">
    <location>
        <begin position="1"/>
        <end position="143"/>
    </location>
</feature>
<dbReference type="GO" id="GO:0008234">
    <property type="term" value="F:cysteine-type peptidase activity"/>
    <property type="evidence" value="ECO:0007669"/>
    <property type="project" value="InterPro"/>
</dbReference>
<dbReference type="SMART" id="SM00645">
    <property type="entry name" value="Pept_C1"/>
    <property type="match status" value="1"/>
</dbReference>
<dbReference type="AlphaFoldDB" id="A0A1V9YDA7"/>
<proteinExistence type="inferred from homology"/>
<dbReference type="InterPro" id="IPR000668">
    <property type="entry name" value="Peptidase_C1A_C"/>
</dbReference>
<name>A0A1V9YDA7_9STRA</name>
<organism evidence="4 5">
    <name type="scientific">Thraustotheca clavata</name>
    <dbReference type="NCBI Taxonomy" id="74557"/>
    <lineage>
        <taxon>Eukaryota</taxon>
        <taxon>Sar</taxon>
        <taxon>Stramenopiles</taxon>
        <taxon>Oomycota</taxon>
        <taxon>Saprolegniomycetes</taxon>
        <taxon>Saprolegniales</taxon>
        <taxon>Achlyaceae</taxon>
        <taxon>Thraustotheca</taxon>
    </lineage>
</organism>
<dbReference type="Gene3D" id="3.90.70.10">
    <property type="entry name" value="Cysteine proteinases"/>
    <property type="match status" value="1"/>
</dbReference>
<keyword evidence="2" id="KW-0865">Zymogen</keyword>
<protein>
    <submittedName>
        <fullName evidence="4">Cysteine proteinase EP-B 2-like</fullName>
    </submittedName>
</protein>
<dbReference type="EMBL" id="JNBS01004262">
    <property type="protein sequence ID" value="OQR83705.1"/>
    <property type="molecule type" value="Genomic_DNA"/>
</dbReference>
<reference evidence="4 5" key="1">
    <citation type="journal article" date="2014" name="Genome Biol. Evol.">
        <title>The secreted proteins of Achlya hypogyna and Thraustotheca clavata identify the ancestral oomycete secretome and reveal gene acquisitions by horizontal gene transfer.</title>
        <authorList>
            <person name="Misner I."/>
            <person name="Blouin N."/>
            <person name="Leonard G."/>
            <person name="Richards T.A."/>
            <person name="Lane C.E."/>
        </authorList>
    </citation>
    <scope>NUCLEOTIDE SEQUENCE [LARGE SCALE GENOMIC DNA]</scope>
    <source>
        <strain evidence="4 5">ATCC 34112</strain>
    </source>
</reference>
<evidence type="ECO:0000313" key="5">
    <source>
        <dbReference type="Proteomes" id="UP000243217"/>
    </source>
</evidence>
<comment type="similarity">
    <text evidence="1">Belongs to the peptidase C1 family.</text>
</comment>
<keyword evidence="5" id="KW-1185">Reference proteome</keyword>
<gene>
    <name evidence="4" type="ORF">THRCLA_23130</name>
</gene>